<evidence type="ECO:0000259" key="2">
    <source>
        <dbReference type="Pfam" id="PF01826"/>
    </source>
</evidence>
<accession>A0A8X6FJP5</accession>
<dbReference type="CDD" id="cd19941">
    <property type="entry name" value="TIL"/>
    <property type="match status" value="1"/>
</dbReference>
<protein>
    <recommendedName>
        <fullName evidence="2">TIL domain-containing protein</fullName>
    </recommendedName>
</protein>
<dbReference type="Pfam" id="PF01826">
    <property type="entry name" value="TIL"/>
    <property type="match status" value="1"/>
</dbReference>
<gene>
    <name evidence="3" type="ORF">TNCT_493251</name>
</gene>
<organism evidence="3 4">
    <name type="scientific">Trichonephila clavata</name>
    <name type="common">Joro spider</name>
    <name type="synonym">Nephila clavata</name>
    <dbReference type="NCBI Taxonomy" id="2740835"/>
    <lineage>
        <taxon>Eukaryota</taxon>
        <taxon>Metazoa</taxon>
        <taxon>Ecdysozoa</taxon>
        <taxon>Arthropoda</taxon>
        <taxon>Chelicerata</taxon>
        <taxon>Arachnida</taxon>
        <taxon>Araneae</taxon>
        <taxon>Araneomorphae</taxon>
        <taxon>Entelegynae</taxon>
        <taxon>Araneoidea</taxon>
        <taxon>Nephilidae</taxon>
        <taxon>Trichonephila</taxon>
    </lineage>
</organism>
<keyword evidence="4" id="KW-1185">Reference proteome</keyword>
<evidence type="ECO:0000313" key="4">
    <source>
        <dbReference type="Proteomes" id="UP000887116"/>
    </source>
</evidence>
<feature type="chain" id="PRO_5036498129" description="TIL domain-containing protein" evidence="1">
    <location>
        <begin position="24"/>
        <end position="81"/>
    </location>
</feature>
<evidence type="ECO:0000256" key="1">
    <source>
        <dbReference type="SAM" id="SignalP"/>
    </source>
</evidence>
<name>A0A8X6FJP5_TRICU</name>
<comment type="caution">
    <text evidence="3">The sequence shown here is derived from an EMBL/GenBank/DDBJ whole genome shotgun (WGS) entry which is preliminary data.</text>
</comment>
<sequence>MRKCKLLLGLCLVLLSTLQCSNGQYVPANEQFVECVNPCNTCQHGGAVCINICIPGWDCLPGHLRNEFDLCVPRRFCKSQY</sequence>
<feature type="signal peptide" evidence="1">
    <location>
        <begin position="1"/>
        <end position="23"/>
    </location>
</feature>
<feature type="domain" description="TIL" evidence="2">
    <location>
        <begin position="27"/>
        <end position="77"/>
    </location>
</feature>
<dbReference type="Proteomes" id="UP000887116">
    <property type="component" value="Unassembled WGS sequence"/>
</dbReference>
<proteinExistence type="predicted"/>
<dbReference type="Gene3D" id="2.10.25.10">
    <property type="entry name" value="Laminin"/>
    <property type="match status" value="1"/>
</dbReference>
<reference evidence="3" key="1">
    <citation type="submission" date="2020-07" db="EMBL/GenBank/DDBJ databases">
        <title>Multicomponent nature underlies the extraordinary mechanical properties of spider dragline silk.</title>
        <authorList>
            <person name="Kono N."/>
            <person name="Nakamura H."/>
            <person name="Mori M."/>
            <person name="Yoshida Y."/>
            <person name="Ohtoshi R."/>
            <person name="Malay A.D."/>
            <person name="Moran D.A.P."/>
            <person name="Tomita M."/>
            <person name="Numata K."/>
            <person name="Arakawa K."/>
        </authorList>
    </citation>
    <scope>NUCLEOTIDE SEQUENCE</scope>
</reference>
<dbReference type="OrthoDB" id="7695409at2759"/>
<dbReference type="AlphaFoldDB" id="A0A8X6FJP5"/>
<dbReference type="InterPro" id="IPR002919">
    <property type="entry name" value="TIL_dom"/>
</dbReference>
<keyword evidence="1" id="KW-0732">Signal</keyword>
<dbReference type="EMBL" id="BMAO01002616">
    <property type="protein sequence ID" value="GFQ81998.1"/>
    <property type="molecule type" value="Genomic_DNA"/>
</dbReference>
<evidence type="ECO:0000313" key="3">
    <source>
        <dbReference type="EMBL" id="GFQ81998.1"/>
    </source>
</evidence>